<dbReference type="Pfam" id="PF18014">
    <property type="entry name" value="Acetyltransf_18"/>
    <property type="match status" value="1"/>
</dbReference>
<dbReference type="STRING" id="7574.A0A1S3HS25"/>
<dbReference type="GeneID" id="106157667"/>
<dbReference type="InParanoid" id="A0A1S3HS25"/>
<dbReference type="InterPro" id="IPR016181">
    <property type="entry name" value="Acyl_CoA_acyltransferase"/>
</dbReference>
<dbReference type="Gene3D" id="3.40.630.90">
    <property type="match status" value="1"/>
</dbReference>
<dbReference type="PANTHER" id="PTHR47237">
    <property type="entry name" value="SLL0310 PROTEIN"/>
    <property type="match status" value="1"/>
</dbReference>
<evidence type="ECO:0000313" key="2">
    <source>
        <dbReference type="Proteomes" id="UP000085678"/>
    </source>
</evidence>
<accession>A0A1S3HS25</accession>
<dbReference type="KEGG" id="lak:106157667"/>
<protein>
    <submittedName>
        <fullName evidence="3">Uncharacterized protein LOC106157667</fullName>
    </submittedName>
</protein>
<proteinExistence type="predicted"/>
<dbReference type="InterPro" id="IPR052729">
    <property type="entry name" value="Acyl/Acetyltrans_Enzymes"/>
</dbReference>
<sequence>MKRNHLEECGSIVSQKQRGQRVGTRLWQRRKEHIGFRNFGIFSVGDRVEPNRKLGFTVESWKVCHISGIIALAKLNVDPDNTVSVIPSYDVPFHRLLQYDTEIHRIERGKFLRAWLDKKFTLTLVASSRAGDIVGYGVIQRGAKCNIIAPLYGDSPNIIKTLLVKLISRASNGEVIDMWAPVGSEVLQELLSQNKSTLKVLYESTRMFFHRDMVVPLEKILAIASAEIMPC</sequence>
<reference evidence="3" key="1">
    <citation type="submission" date="2025-08" db="UniProtKB">
        <authorList>
            <consortium name="RefSeq"/>
        </authorList>
    </citation>
    <scope>IDENTIFICATION</scope>
    <source>
        <tissue evidence="3">Gonads</tissue>
    </source>
</reference>
<dbReference type="PANTHER" id="PTHR47237:SF1">
    <property type="entry name" value="SLL0310 PROTEIN"/>
    <property type="match status" value="1"/>
</dbReference>
<name>A0A1S3HS25_LINAN</name>
<dbReference type="Proteomes" id="UP000085678">
    <property type="component" value="Unplaced"/>
</dbReference>
<keyword evidence="2" id="KW-1185">Reference proteome</keyword>
<evidence type="ECO:0000313" key="3">
    <source>
        <dbReference type="RefSeq" id="XP_013388835.1"/>
    </source>
</evidence>
<evidence type="ECO:0000259" key="1">
    <source>
        <dbReference type="Pfam" id="PF18014"/>
    </source>
</evidence>
<organism evidence="2 3">
    <name type="scientific">Lingula anatina</name>
    <name type="common">Brachiopod</name>
    <name type="synonym">Lingula unguis</name>
    <dbReference type="NCBI Taxonomy" id="7574"/>
    <lineage>
        <taxon>Eukaryota</taxon>
        <taxon>Metazoa</taxon>
        <taxon>Spiralia</taxon>
        <taxon>Lophotrochozoa</taxon>
        <taxon>Brachiopoda</taxon>
        <taxon>Linguliformea</taxon>
        <taxon>Lingulata</taxon>
        <taxon>Lingulida</taxon>
        <taxon>Linguloidea</taxon>
        <taxon>Lingulidae</taxon>
        <taxon>Lingula</taxon>
    </lineage>
</organism>
<gene>
    <name evidence="3" type="primary">LOC106157667</name>
</gene>
<dbReference type="RefSeq" id="XP_013388835.1">
    <property type="nucleotide sequence ID" value="XM_013533381.1"/>
</dbReference>
<dbReference type="AlphaFoldDB" id="A0A1S3HS25"/>
<feature type="domain" description="YitH/HolE acetyltransferase (GNAT)" evidence="1">
    <location>
        <begin position="97"/>
        <end position="209"/>
    </location>
</feature>
<dbReference type="SUPFAM" id="SSF55729">
    <property type="entry name" value="Acyl-CoA N-acyltransferases (Nat)"/>
    <property type="match status" value="1"/>
</dbReference>
<dbReference type="InterPro" id="IPR041496">
    <property type="entry name" value="YitH/HolE_GNAT"/>
</dbReference>